<dbReference type="PANTHER" id="PTHR22042:SF3">
    <property type="entry name" value="RIKEN CDNA 2900026A02 GENE"/>
    <property type="match status" value="1"/>
</dbReference>
<evidence type="ECO:0000256" key="1">
    <source>
        <dbReference type="SAM" id="MobiDB-lite"/>
    </source>
</evidence>
<evidence type="ECO:0000313" key="4">
    <source>
        <dbReference type="Proteomes" id="UP000472263"/>
    </source>
</evidence>
<evidence type="ECO:0000259" key="2">
    <source>
        <dbReference type="SMART" id="SM01319"/>
    </source>
</evidence>
<feature type="compositionally biased region" description="Basic residues" evidence="1">
    <location>
        <begin position="132"/>
        <end position="141"/>
    </location>
</feature>
<reference evidence="3" key="3">
    <citation type="submission" date="2025-09" db="UniProtKB">
        <authorList>
            <consortium name="Ensembl"/>
        </authorList>
    </citation>
    <scope>IDENTIFICATION</scope>
</reference>
<dbReference type="InterPro" id="IPR032764">
    <property type="entry name" value="Tankyrase-bd_C"/>
</dbReference>
<reference evidence="3" key="2">
    <citation type="submission" date="2025-08" db="UniProtKB">
        <authorList>
            <consortium name="Ensembl"/>
        </authorList>
    </citation>
    <scope>IDENTIFICATION</scope>
</reference>
<evidence type="ECO:0000313" key="3">
    <source>
        <dbReference type="Ensembl" id="ENSMMDP00005019378.1"/>
    </source>
</evidence>
<dbReference type="Ensembl" id="ENSMMDT00005019843.1">
    <property type="protein sequence ID" value="ENSMMDP00005019378.1"/>
    <property type="gene ID" value="ENSMMDG00005009614.1"/>
</dbReference>
<dbReference type="PANTHER" id="PTHR22042">
    <property type="entry name" value="TANKYRASE 1 BINDING PROTEIN"/>
    <property type="match status" value="1"/>
</dbReference>
<sequence>MQYLGGKLSAAQLQVGGWVGSVRRSLQGALELFWEEGAGGDGDGRFQRVLSPLQTFARRSRRSLRNFSIRSRQTLQRRPTEPNSVRSDEHKCSVFTLLTGLCVRMYVCVCVQISTPLLDTQAQRSRAELGKKRSQRTRPPRSTRPGLTLLSQTEGPAPDWRTCDSTVTSKQRESDSEEEQPRPKVVCSPPSSSQRVPVFPGLSPSALVVAVLLTVHSCVFFRTASSPLWLKELKSKKRQSLHNNDS</sequence>
<reference evidence="3" key="1">
    <citation type="submission" date="2019-06" db="EMBL/GenBank/DDBJ databases">
        <authorList>
            <consortium name="Wellcome Sanger Institute Data Sharing"/>
        </authorList>
    </citation>
    <scope>NUCLEOTIDE SEQUENCE [LARGE SCALE GENOMIC DNA]</scope>
</reference>
<feature type="domain" description="Tankyrase 1-binding protein C-terminal" evidence="2">
    <location>
        <begin position="112"/>
        <end position="237"/>
    </location>
</feature>
<dbReference type="Pfam" id="PF15327">
    <property type="entry name" value="Tankyrase_bdg_C"/>
    <property type="match status" value="1"/>
</dbReference>
<protein>
    <recommendedName>
        <fullName evidence="2">Tankyrase 1-binding protein C-terminal domain-containing protein</fullName>
    </recommendedName>
</protein>
<dbReference type="InParanoid" id="A0A667XYM3"/>
<organism evidence="3 4">
    <name type="scientific">Myripristis murdjan</name>
    <name type="common">pinecone soldierfish</name>
    <dbReference type="NCBI Taxonomy" id="586833"/>
    <lineage>
        <taxon>Eukaryota</taxon>
        <taxon>Metazoa</taxon>
        <taxon>Chordata</taxon>
        <taxon>Craniata</taxon>
        <taxon>Vertebrata</taxon>
        <taxon>Euteleostomi</taxon>
        <taxon>Actinopterygii</taxon>
        <taxon>Neopterygii</taxon>
        <taxon>Teleostei</taxon>
        <taxon>Neoteleostei</taxon>
        <taxon>Acanthomorphata</taxon>
        <taxon>Holocentriformes</taxon>
        <taxon>Holocentridae</taxon>
        <taxon>Myripristis</taxon>
    </lineage>
</organism>
<accession>A0A667XYM3</accession>
<name>A0A667XYM3_9TELE</name>
<proteinExistence type="predicted"/>
<feature type="compositionally biased region" description="Basic and acidic residues" evidence="1">
    <location>
        <begin position="170"/>
        <end position="182"/>
    </location>
</feature>
<dbReference type="GeneTree" id="ENSGT00940000172127"/>
<dbReference type="Proteomes" id="UP000472263">
    <property type="component" value="Chromosome 5"/>
</dbReference>
<keyword evidence="4" id="KW-1185">Reference proteome</keyword>
<dbReference type="AlphaFoldDB" id="A0A667XYM3"/>
<dbReference type="SMART" id="SM01319">
    <property type="entry name" value="Tankyrase_bdg_C"/>
    <property type="match status" value="1"/>
</dbReference>
<dbReference type="InterPro" id="IPR040006">
    <property type="entry name" value="TNKS1BP1-like"/>
</dbReference>
<feature type="region of interest" description="Disordered" evidence="1">
    <location>
        <begin position="121"/>
        <end position="193"/>
    </location>
</feature>